<name>A0AAE1A326_9GAST</name>
<gene>
    <name evidence="1" type="ORF">RRG08_062034</name>
</gene>
<organism evidence="1 2">
    <name type="scientific">Elysia crispata</name>
    <name type="common">lettuce slug</name>
    <dbReference type="NCBI Taxonomy" id="231223"/>
    <lineage>
        <taxon>Eukaryota</taxon>
        <taxon>Metazoa</taxon>
        <taxon>Spiralia</taxon>
        <taxon>Lophotrochozoa</taxon>
        <taxon>Mollusca</taxon>
        <taxon>Gastropoda</taxon>
        <taxon>Heterobranchia</taxon>
        <taxon>Euthyneura</taxon>
        <taxon>Panpulmonata</taxon>
        <taxon>Sacoglossa</taxon>
        <taxon>Placobranchoidea</taxon>
        <taxon>Plakobranchidae</taxon>
        <taxon>Elysia</taxon>
    </lineage>
</organism>
<protein>
    <submittedName>
        <fullName evidence="1">Uncharacterized protein</fullName>
    </submittedName>
</protein>
<evidence type="ECO:0000313" key="2">
    <source>
        <dbReference type="Proteomes" id="UP001283361"/>
    </source>
</evidence>
<dbReference type="AlphaFoldDB" id="A0AAE1A326"/>
<comment type="caution">
    <text evidence="1">The sequence shown here is derived from an EMBL/GenBank/DDBJ whole genome shotgun (WGS) entry which is preliminary data.</text>
</comment>
<dbReference type="EMBL" id="JAWDGP010002732">
    <property type="protein sequence ID" value="KAK3780413.1"/>
    <property type="molecule type" value="Genomic_DNA"/>
</dbReference>
<keyword evidence="2" id="KW-1185">Reference proteome</keyword>
<evidence type="ECO:0000313" key="1">
    <source>
        <dbReference type="EMBL" id="KAK3780413.1"/>
    </source>
</evidence>
<sequence length="127" mass="14536">MDKKVQWEECRGLWNVHRNLPYAFSSDGISIPCDKGQRVTDKADVTEGQVVPPPTAPSFWLECLPLCPGLLQVTPDHNPSRDSQKKKIVMQAPEEVLSPHAHAHARRKWETLAFRKVSPIWIFTWPK</sequence>
<dbReference type="Proteomes" id="UP001283361">
    <property type="component" value="Unassembled WGS sequence"/>
</dbReference>
<accession>A0AAE1A326</accession>
<proteinExistence type="predicted"/>
<reference evidence="1" key="1">
    <citation type="journal article" date="2023" name="G3 (Bethesda)">
        <title>A reference genome for the long-term kleptoplast-retaining sea slug Elysia crispata morphotype clarki.</title>
        <authorList>
            <person name="Eastman K.E."/>
            <person name="Pendleton A.L."/>
            <person name="Shaikh M.A."/>
            <person name="Suttiyut T."/>
            <person name="Ogas R."/>
            <person name="Tomko P."/>
            <person name="Gavelis G."/>
            <person name="Widhalm J.R."/>
            <person name="Wisecaver J.H."/>
        </authorList>
    </citation>
    <scope>NUCLEOTIDE SEQUENCE</scope>
    <source>
        <strain evidence="1">ECLA1</strain>
    </source>
</reference>